<dbReference type="InterPro" id="IPR029044">
    <property type="entry name" value="Nucleotide-diphossugar_trans"/>
</dbReference>
<sequence>MSNFELTIPVVLIIFNRPHLVKRVFDEIRRAKPPRLYIIADGPRPHHPDDVEKCLAARAIIEEVDWDCKVFKNFSDVNLGCGQRTASGLDWVFSLEEQAIIFDDDCLPHPTLFRFYQEMLERYRGDDRIVSIGGNNYRFKGQRSQYSYHCLRCTFH</sequence>
<gene>
    <name evidence="1" type="ORF">SAMN05660235_00544</name>
</gene>
<evidence type="ECO:0000313" key="2">
    <source>
        <dbReference type="Proteomes" id="UP000243333"/>
    </source>
</evidence>
<accession>A0A1G7IMR7</accession>
<dbReference type="SUPFAM" id="SSF53448">
    <property type="entry name" value="Nucleotide-diphospho-sugar transferases"/>
    <property type="match status" value="1"/>
</dbReference>
<dbReference type="OrthoDB" id="5180856at2"/>
<evidence type="ECO:0008006" key="3">
    <source>
        <dbReference type="Google" id="ProtNLM"/>
    </source>
</evidence>
<keyword evidence="2" id="KW-1185">Reference proteome</keyword>
<dbReference type="STRING" id="1123285.SAMN05660235_00544"/>
<proteinExistence type="predicted"/>
<reference evidence="2" key="1">
    <citation type="submission" date="2016-10" db="EMBL/GenBank/DDBJ databases">
        <authorList>
            <person name="Varghese N."/>
            <person name="Submissions S."/>
        </authorList>
    </citation>
    <scope>NUCLEOTIDE SEQUENCE [LARGE SCALE GENOMIC DNA]</scope>
    <source>
        <strain evidence="2">DSM 23256</strain>
    </source>
</reference>
<dbReference type="Proteomes" id="UP000243333">
    <property type="component" value="Unassembled WGS sequence"/>
</dbReference>
<dbReference type="Gene3D" id="3.90.550.10">
    <property type="entry name" value="Spore Coat Polysaccharide Biosynthesis Protein SpsA, Chain A"/>
    <property type="match status" value="1"/>
</dbReference>
<name>A0A1G7IMR7_9FIRM</name>
<dbReference type="AlphaFoldDB" id="A0A1G7IMR7"/>
<evidence type="ECO:0000313" key="1">
    <source>
        <dbReference type="EMBL" id="SDF14040.1"/>
    </source>
</evidence>
<dbReference type="RefSeq" id="WP_093687877.1">
    <property type="nucleotide sequence ID" value="NZ_FNBU01000003.1"/>
</dbReference>
<dbReference type="EMBL" id="FNBU01000003">
    <property type="protein sequence ID" value="SDF14040.1"/>
    <property type="molecule type" value="Genomic_DNA"/>
</dbReference>
<protein>
    <recommendedName>
        <fullName evidence="3">Glycosyl transferase family 2</fullName>
    </recommendedName>
</protein>
<organism evidence="1 2">
    <name type="scientific">Sporolituus thermophilus DSM 23256</name>
    <dbReference type="NCBI Taxonomy" id="1123285"/>
    <lineage>
        <taxon>Bacteria</taxon>
        <taxon>Bacillati</taxon>
        <taxon>Bacillota</taxon>
        <taxon>Negativicutes</taxon>
        <taxon>Selenomonadales</taxon>
        <taxon>Sporomusaceae</taxon>
        <taxon>Sporolituus</taxon>
    </lineage>
</organism>